<dbReference type="CDD" id="cd00112">
    <property type="entry name" value="LDLa"/>
    <property type="match status" value="3"/>
</dbReference>
<dbReference type="InterPro" id="IPR023415">
    <property type="entry name" value="LDLR_class-A_CS"/>
</dbReference>
<evidence type="ECO:0000256" key="5">
    <source>
        <dbReference type="ARBA" id="ARBA00022801"/>
    </source>
</evidence>
<feature type="disulfide bond" evidence="10">
    <location>
        <begin position="193"/>
        <end position="257"/>
    </location>
</feature>
<dbReference type="InterPro" id="IPR001190">
    <property type="entry name" value="SRCR"/>
</dbReference>
<dbReference type="SMART" id="SM00192">
    <property type="entry name" value="LDLa"/>
    <property type="match status" value="3"/>
</dbReference>
<organism evidence="15 16">
    <name type="scientific">Crassostrea virginica</name>
    <name type="common">Eastern oyster</name>
    <dbReference type="NCBI Taxonomy" id="6565"/>
    <lineage>
        <taxon>Eukaryota</taxon>
        <taxon>Metazoa</taxon>
        <taxon>Spiralia</taxon>
        <taxon>Lophotrochozoa</taxon>
        <taxon>Mollusca</taxon>
        <taxon>Bivalvia</taxon>
        <taxon>Autobranchia</taxon>
        <taxon>Pteriomorphia</taxon>
        <taxon>Ostreida</taxon>
        <taxon>Ostreoidea</taxon>
        <taxon>Ostreidae</taxon>
        <taxon>Crassostrea</taxon>
    </lineage>
</organism>
<feature type="disulfide bond" evidence="9">
    <location>
        <begin position="342"/>
        <end position="357"/>
    </location>
</feature>
<protein>
    <submittedName>
        <fullName evidence="16">Atrial natriuretic peptide-converting enzyme-like</fullName>
    </submittedName>
</protein>
<feature type="domain" description="MAM" evidence="12">
    <location>
        <begin position="1"/>
        <end position="122"/>
    </location>
</feature>
<evidence type="ECO:0000259" key="13">
    <source>
        <dbReference type="PROSITE" id="PS50240"/>
    </source>
</evidence>
<name>A0A8B8BQU2_CRAVI</name>
<keyword evidence="5" id="KW-0378">Hydrolase</keyword>
<dbReference type="InterPro" id="IPR013320">
    <property type="entry name" value="ConA-like_dom_sf"/>
</dbReference>
<evidence type="ECO:0000256" key="4">
    <source>
        <dbReference type="ARBA" id="ARBA00022729"/>
    </source>
</evidence>
<feature type="disulfide bond" evidence="9">
    <location>
        <begin position="330"/>
        <end position="348"/>
    </location>
</feature>
<dbReference type="GO" id="GO:0006508">
    <property type="term" value="P:proteolysis"/>
    <property type="evidence" value="ECO:0007669"/>
    <property type="project" value="UniProtKB-KW"/>
</dbReference>
<keyword evidence="7" id="KW-0865">Zymogen</keyword>
<keyword evidence="8 10" id="KW-1015">Disulfide bond</keyword>
<dbReference type="PRINTS" id="PR00261">
    <property type="entry name" value="LDLRECEPTOR"/>
</dbReference>
<dbReference type="GO" id="GO:0005576">
    <property type="term" value="C:extracellular region"/>
    <property type="evidence" value="ECO:0007669"/>
    <property type="project" value="UniProtKB-SubCell"/>
</dbReference>
<evidence type="ECO:0000256" key="3">
    <source>
        <dbReference type="ARBA" id="ARBA00022670"/>
    </source>
</evidence>
<dbReference type="SMART" id="SM00202">
    <property type="entry name" value="SR"/>
    <property type="match status" value="1"/>
</dbReference>
<evidence type="ECO:0000259" key="12">
    <source>
        <dbReference type="PROSITE" id="PS50060"/>
    </source>
</evidence>
<dbReference type="PROSITE" id="PS50287">
    <property type="entry name" value="SRCR_2"/>
    <property type="match status" value="2"/>
</dbReference>
<dbReference type="InterPro" id="IPR001254">
    <property type="entry name" value="Trypsin_dom"/>
</dbReference>
<dbReference type="AlphaFoldDB" id="A0A8B8BQU2"/>
<evidence type="ECO:0000256" key="10">
    <source>
        <dbReference type="PROSITE-ProRule" id="PRU00196"/>
    </source>
</evidence>
<dbReference type="Pfam" id="PF00629">
    <property type="entry name" value="MAM"/>
    <property type="match status" value="1"/>
</dbReference>
<feature type="disulfide bond" evidence="10">
    <location>
        <begin position="239"/>
        <end position="249"/>
    </location>
</feature>
<accession>A0A8B8BQU2</accession>
<keyword evidence="6" id="KW-0720">Serine protease</keyword>
<dbReference type="Pfam" id="PF00057">
    <property type="entry name" value="Ldl_recept_a"/>
    <property type="match status" value="2"/>
</dbReference>
<dbReference type="InterPro" id="IPR018114">
    <property type="entry name" value="TRYPSIN_HIS"/>
</dbReference>
<feature type="region of interest" description="Disordered" evidence="11">
    <location>
        <begin position="708"/>
        <end position="775"/>
    </location>
</feature>
<dbReference type="PROSITE" id="PS50240">
    <property type="entry name" value="TRYPSIN_DOM"/>
    <property type="match status" value="1"/>
</dbReference>
<dbReference type="KEGG" id="cvn:111112488"/>
<reference evidence="15" key="1">
    <citation type="submission" date="2024-06" db="UniProtKB">
        <authorList>
            <consortium name="RefSeq"/>
        </authorList>
    </citation>
    <scope>NUCLEOTIDE SEQUENCE [LARGE SCALE GENOMIC DNA]</scope>
</reference>
<dbReference type="Gene3D" id="2.60.120.200">
    <property type="match status" value="1"/>
</dbReference>
<dbReference type="SMART" id="SM00020">
    <property type="entry name" value="Tryp_SPc"/>
    <property type="match status" value="1"/>
</dbReference>
<dbReference type="InterPro" id="IPR009003">
    <property type="entry name" value="Peptidase_S1_PA"/>
</dbReference>
<comment type="caution">
    <text evidence="10">Lacks conserved residue(s) required for the propagation of feature annotation.</text>
</comment>
<dbReference type="PANTHER" id="PTHR24252:SF7">
    <property type="entry name" value="HYALIN"/>
    <property type="match status" value="1"/>
</dbReference>
<dbReference type="GeneID" id="111112488"/>
<dbReference type="PROSITE" id="PS50060">
    <property type="entry name" value="MAM_2"/>
    <property type="match status" value="1"/>
</dbReference>
<evidence type="ECO:0000256" key="6">
    <source>
        <dbReference type="ARBA" id="ARBA00022825"/>
    </source>
</evidence>
<dbReference type="OrthoDB" id="6140479at2759"/>
<feature type="disulfide bond" evidence="9">
    <location>
        <begin position="323"/>
        <end position="335"/>
    </location>
</feature>
<dbReference type="PROSITE" id="PS00134">
    <property type="entry name" value="TRYPSIN_HIS"/>
    <property type="match status" value="1"/>
</dbReference>
<dbReference type="Gene3D" id="3.10.250.10">
    <property type="entry name" value="SRCR-like domain"/>
    <property type="match status" value="2"/>
</dbReference>
<dbReference type="PROSITE" id="PS50068">
    <property type="entry name" value="LDLRA_2"/>
    <property type="match status" value="3"/>
</dbReference>
<dbReference type="PRINTS" id="PR00258">
    <property type="entry name" value="SPERACTRCPTR"/>
</dbReference>
<proteinExistence type="predicted"/>
<evidence type="ECO:0000256" key="1">
    <source>
        <dbReference type="ARBA" id="ARBA00004613"/>
    </source>
</evidence>
<dbReference type="InterPro" id="IPR036772">
    <property type="entry name" value="SRCR-like_dom_sf"/>
</dbReference>
<evidence type="ECO:0000256" key="9">
    <source>
        <dbReference type="PROSITE-ProRule" id="PRU00124"/>
    </source>
</evidence>
<dbReference type="Pfam" id="PF00530">
    <property type="entry name" value="SRCR"/>
    <property type="match status" value="1"/>
</dbReference>
<keyword evidence="3" id="KW-0645">Protease</keyword>
<evidence type="ECO:0000256" key="11">
    <source>
        <dbReference type="SAM" id="MobiDB-lite"/>
    </source>
</evidence>
<dbReference type="SUPFAM" id="SSF57424">
    <property type="entry name" value="LDL receptor-like module"/>
    <property type="match status" value="2"/>
</dbReference>
<dbReference type="PANTHER" id="PTHR24252">
    <property type="entry name" value="ACROSIN-RELATED"/>
    <property type="match status" value="1"/>
</dbReference>
<dbReference type="InterPro" id="IPR000998">
    <property type="entry name" value="MAM_dom"/>
</dbReference>
<keyword evidence="4" id="KW-0732">Signal</keyword>
<dbReference type="InterPro" id="IPR036055">
    <property type="entry name" value="LDL_receptor-like_sf"/>
</dbReference>
<dbReference type="Proteomes" id="UP000694844">
    <property type="component" value="Chromosome 1"/>
</dbReference>
<dbReference type="InterPro" id="IPR002172">
    <property type="entry name" value="LDrepeatLR_classA_rpt"/>
</dbReference>
<feature type="domain" description="Peptidase S1" evidence="13">
    <location>
        <begin position="462"/>
        <end position="699"/>
    </location>
</feature>
<feature type="domain" description="SRCR" evidence="14">
    <location>
        <begin position="167"/>
        <end position="274"/>
    </location>
</feature>
<feature type="disulfide bond" evidence="9">
    <location>
        <begin position="305"/>
        <end position="320"/>
    </location>
</feature>
<reference evidence="16" key="2">
    <citation type="submission" date="2025-08" db="UniProtKB">
        <authorList>
            <consortium name="RefSeq"/>
        </authorList>
    </citation>
    <scope>IDENTIFICATION</scope>
    <source>
        <tissue evidence="16">Whole sample</tissue>
    </source>
</reference>
<evidence type="ECO:0000256" key="8">
    <source>
        <dbReference type="ARBA" id="ARBA00023157"/>
    </source>
</evidence>
<dbReference type="GO" id="GO:0004252">
    <property type="term" value="F:serine-type endopeptidase activity"/>
    <property type="evidence" value="ECO:0007669"/>
    <property type="project" value="InterPro"/>
</dbReference>
<dbReference type="SUPFAM" id="SSF50494">
    <property type="entry name" value="Trypsin-like serine proteases"/>
    <property type="match status" value="1"/>
</dbReference>
<keyword evidence="15" id="KW-1185">Reference proteome</keyword>
<evidence type="ECO:0000256" key="2">
    <source>
        <dbReference type="ARBA" id="ARBA00022525"/>
    </source>
</evidence>
<dbReference type="FunFam" id="2.40.10.10:FF:000146">
    <property type="entry name" value="Serine protease 53"/>
    <property type="match status" value="1"/>
</dbReference>
<dbReference type="Pfam" id="PF00089">
    <property type="entry name" value="Trypsin"/>
    <property type="match status" value="1"/>
</dbReference>
<dbReference type="GO" id="GO:0016020">
    <property type="term" value="C:membrane"/>
    <property type="evidence" value="ECO:0007669"/>
    <property type="project" value="InterPro"/>
</dbReference>
<gene>
    <name evidence="16" type="primary">LOC111112488</name>
</gene>
<dbReference type="CDD" id="cd00190">
    <property type="entry name" value="Tryp_SPc"/>
    <property type="match status" value="1"/>
</dbReference>
<feature type="domain" description="SRCR" evidence="14">
    <location>
        <begin position="355"/>
        <end position="412"/>
    </location>
</feature>
<dbReference type="PROSITE" id="PS01209">
    <property type="entry name" value="LDLRA_1"/>
    <property type="match status" value="1"/>
</dbReference>
<sequence>MDHTMETLQGHYIYFSSENGDVANVTSPIESLQDGCLSFYYNMEGGPSAQLTVYVYTNGRLQLRFIKDGTRVKRDEWVKGQIPIKGGNVYVEFAAYASSYFSKPGVVAIDDVQFVEGESCPERACLADEFACNDTGTCIPLYLTRDGITDCDDSSDESYGNVSLSRVRLAGGLDPSYGRLEIMDSSGVYSSVCENGWNHHSDSQVVCRELGYSNAVRTYNRSEFGLTSQGTYHNYIYNCYGYESSLAQCSRFTRGSCSISSKFTYQAQVSIACSNTECMYGERPCQAGSNTTSATPFCLADQFWCDGNVDCPGAQDEENCGQCKSDQFECQNHECVSLSKRCDWRKDCSDGSDEFRCVRPSSDHAGEVKIWKHGSWRTLCYNHITMETAQYLCSVTGGGSLLNYAQGRFFFGGYQALPTTNPSSVIPNHDLQSVYVCNALSLSCGSIECGVPSLVPQTENMIINGKEAQNGEWPWQVSLQYSTYGHICGGSIIHPNWVLTAAHCVDSGTAASYSVGVGNIDRNFNNGGELIGVSQIIIHEDYTVSSSPYYVDMALLRLSRSINYNDRTRPICLAHQREGLRNCYVTGWGTSHYEGTSRVSPDILHEAAVDLINNTLCQAMWNTGVVVQDSVVCVDNREPYTPVCYGDSGGPLVCQDDSGHWRLLGATSRGSSGCIITDYRPALYQGVPSAMAWIRARTGLSFIDSVATPQPYTGTYPSTTTQSTIEQTPQSSSESSSQPTTKPLQTTTEPEPSPEVSFEPSSEPSQPSTEPVRVP</sequence>
<evidence type="ECO:0000313" key="16">
    <source>
        <dbReference type="RefSeq" id="XP_022305712.1"/>
    </source>
</evidence>
<dbReference type="Gene3D" id="4.10.400.10">
    <property type="entry name" value="Low-density Lipoprotein Receptor"/>
    <property type="match status" value="3"/>
</dbReference>
<dbReference type="SUPFAM" id="SSF56487">
    <property type="entry name" value="SRCR-like"/>
    <property type="match status" value="2"/>
</dbReference>
<dbReference type="RefSeq" id="XP_022305712.1">
    <property type="nucleotide sequence ID" value="XM_022450004.1"/>
</dbReference>
<comment type="subcellular location">
    <subcellularLocation>
        <location evidence="1">Secreted</location>
    </subcellularLocation>
</comment>
<evidence type="ECO:0000313" key="15">
    <source>
        <dbReference type="Proteomes" id="UP000694844"/>
    </source>
</evidence>
<dbReference type="SUPFAM" id="SSF49899">
    <property type="entry name" value="Concanavalin A-like lectins/glucanases"/>
    <property type="match status" value="1"/>
</dbReference>
<dbReference type="Gene3D" id="2.40.10.10">
    <property type="entry name" value="Trypsin-like serine proteases"/>
    <property type="match status" value="1"/>
</dbReference>
<evidence type="ECO:0000256" key="7">
    <source>
        <dbReference type="ARBA" id="ARBA00023145"/>
    </source>
</evidence>
<dbReference type="InterPro" id="IPR043504">
    <property type="entry name" value="Peptidase_S1_PA_chymotrypsin"/>
</dbReference>
<keyword evidence="2" id="KW-0964">Secreted</keyword>
<evidence type="ECO:0000259" key="14">
    <source>
        <dbReference type="PROSITE" id="PS50287"/>
    </source>
</evidence>